<dbReference type="EMBL" id="MDLC01000018">
    <property type="protein sequence ID" value="ODS23895.1"/>
    <property type="molecule type" value="Genomic_DNA"/>
</dbReference>
<protein>
    <submittedName>
        <fullName evidence="1">Uncharacterized protein</fullName>
    </submittedName>
</protein>
<gene>
    <name evidence="1" type="ORF">AB835_06600</name>
</gene>
<evidence type="ECO:0000313" key="1">
    <source>
        <dbReference type="EMBL" id="ODS23895.1"/>
    </source>
</evidence>
<evidence type="ECO:0000313" key="2">
    <source>
        <dbReference type="Proteomes" id="UP000242502"/>
    </source>
</evidence>
<proteinExistence type="predicted"/>
<accession>A0A1D2QQM8</accession>
<dbReference type="AlphaFoldDB" id="A0A1D2QQM8"/>
<reference evidence="1 2" key="1">
    <citation type="journal article" date="2016" name="Appl. Environ. Microbiol.">
        <title>Lack of Overt Genome Reduction in the Bryostatin-Producing Bryozoan Symbiont "Candidatus Endobugula sertula".</title>
        <authorList>
            <person name="Miller I.J."/>
            <person name="Vanee N."/>
            <person name="Fong S.S."/>
            <person name="Lim-Fong G.E."/>
            <person name="Kwan J.C."/>
        </authorList>
    </citation>
    <scope>NUCLEOTIDE SEQUENCE [LARGE SCALE GENOMIC DNA]</scope>
    <source>
        <strain evidence="1">AB1-4</strain>
    </source>
</reference>
<organism evidence="1 2">
    <name type="scientific">Candidatus Endobugula sertula</name>
    <name type="common">Bugula neritina bacterial symbiont</name>
    <dbReference type="NCBI Taxonomy" id="62101"/>
    <lineage>
        <taxon>Bacteria</taxon>
        <taxon>Pseudomonadati</taxon>
        <taxon>Pseudomonadota</taxon>
        <taxon>Gammaproteobacteria</taxon>
        <taxon>Cellvibrionales</taxon>
        <taxon>Cellvibrionaceae</taxon>
        <taxon>Candidatus Endobugula</taxon>
    </lineage>
</organism>
<dbReference type="Proteomes" id="UP000242502">
    <property type="component" value="Unassembled WGS sequence"/>
</dbReference>
<sequence length="78" mass="9102">MKYLNVNFGFYYVTLLIIWQPKCIGSIIEQDSDKSNLDRTKRVSLVAWVNVKLNGTYPFSFEQNVVDLDKITRVIVEN</sequence>
<name>A0A1D2QQM8_9GAMM</name>
<comment type="caution">
    <text evidence="1">The sequence shown here is derived from an EMBL/GenBank/DDBJ whole genome shotgun (WGS) entry which is preliminary data.</text>
</comment>